<dbReference type="Proteomes" id="UP000217103">
    <property type="component" value="Unassembled WGS sequence"/>
</dbReference>
<accession>A0A1H1FZ13</accession>
<sequence length="83" mass="8530">MAGPHGRDLALRQAELHPASVTEANPLPRTENATMPTWVSSSTSGRAGAALLNCAKVVIRALPDIASGAKPIPALVSHHCRGG</sequence>
<feature type="region of interest" description="Disordered" evidence="1">
    <location>
        <begin position="1"/>
        <end position="43"/>
    </location>
</feature>
<reference evidence="2 3" key="1">
    <citation type="submission" date="2016-10" db="EMBL/GenBank/DDBJ databases">
        <authorList>
            <person name="de Groot N.N."/>
        </authorList>
    </citation>
    <scope>NUCLEOTIDE SEQUENCE [LARGE SCALE GENOMIC DNA]</scope>
    <source>
        <strain evidence="2 3">DSM 43794</strain>
    </source>
</reference>
<protein>
    <submittedName>
        <fullName evidence="2">Uncharacterized protein</fullName>
    </submittedName>
</protein>
<evidence type="ECO:0000256" key="1">
    <source>
        <dbReference type="SAM" id="MobiDB-lite"/>
    </source>
</evidence>
<gene>
    <name evidence="2" type="ORF">SAMN04489764_3271</name>
</gene>
<evidence type="ECO:0000313" key="3">
    <source>
        <dbReference type="Proteomes" id="UP000217103"/>
    </source>
</evidence>
<feature type="compositionally biased region" description="Polar residues" evidence="1">
    <location>
        <begin position="31"/>
        <end position="43"/>
    </location>
</feature>
<dbReference type="EMBL" id="FNKK01000002">
    <property type="protein sequence ID" value="SDR06217.1"/>
    <property type="molecule type" value="Genomic_DNA"/>
</dbReference>
<evidence type="ECO:0000313" key="2">
    <source>
        <dbReference type="EMBL" id="SDR06217.1"/>
    </source>
</evidence>
<name>A0A1H1FZ13_9ACTN</name>
<proteinExistence type="predicted"/>
<feature type="compositionally biased region" description="Basic and acidic residues" evidence="1">
    <location>
        <begin position="1"/>
        <end position="10"/>
    </location>
</feature>
<keyword evidence="3" id="KW-1185">Reference proteome</keyword>
<dbReference type="AlphaFoldDB" id="A0A1H1FZ13"/>
<organism evidence="2 3">
    <name type="scientific">Thermostaphylospora chromogena</name>
    <dbReference type="NCBI Taxonomy" id="35622"/>
    <lineage>
        <taxon>Bacteria</taxon>
        <taxon>Bacillati</taxon>
        <taxon>Actinomycetota</taxon>
        <taxon>Actinomycetes</taxon>
        <taxon>Streptosporangiales</taxon>
        <taxon>Thermomonosporaceae</taxon>
        <taxon>Thermostaphylospora</taxon>
    </lineage>
</organism>